<keyword evidence="2" id="KW-1185">Reference proteome</keyword>
<dbReference type="PATRIC" id="fig|1434108.4.peg.3841"/>
<dbReference type="RefSeq" id="WP_048156285.1">
    <property type="nucleotide sequence ID" value="NZ_CP009528.1"/>
</dbReference>
<organism evidence="1 2">
    <name type="scientific">Methanosarcina barkeri MS</name>
    <dbReference type="NCBI Taxonomy" id="1434108"/>
    <lineage>
        <taxon>Archaea</taxon>
        <taxon>Methanobacteriati</taxon>
        <taxon>Methanobacteriota</taxon>
        <taxon>Stenosarchaea group</taxon>
        <taxon>Methanomicrobia</taxon>
        <taxon>Methanosarcinales</taxon>
        <taxon>Methanosarcinaceae</taxon>
        <taxon>Methanosarcina</taxon>
    </lineage>
</organism>
<evidence type="ECO:0008006" key="3">
    <source>
        <dbReference type="Google" id="ProtNLM"/>
    </source>
</evidence>
<dbReference type="KEGG" id="mby:MSBRM_3016"/>
<name>A0A0E3QWU3_METBA</name>
<dbReference type="AlphaFoldDB" id="A0A0E3QWU3"/>
<reference evidence="1 2" key="1">
    <citation type="submission" date="2014-07" db="EMBL/GenBank/DDBJ databases">
        <title>Methanogenic archaea and the global carbon cycle.</title>
        <authorList>
            <person name="Henriksen J.R."/>
            <person name="Luke J."/>
            <person name="Reinhart S."/>
            <person name="Benedict M.N."/>
            <person name="Youngblut N.D."/>
            <person name="Metcalf M.E."/>
            <person name="Whitaker R.J."/>
            <person name="Metcalf W.W."/>
        </authorList>
    </citation>
    <scope>NUCLEOTIDE SEQUENCE [LARGE SCALE GENOMIC DNA]</scope>
    <source>
        <strain evidence="1 2">MS</strain>
    </source>
</reference>
<protein>
    <recommendedName>
        <fullName evidence="3">DUF2971 domain-containing protein</fullName>
    </recommendedName>
</protein>
<dbReference type="HOGENOM" id="CLU_050666_1_0_2"/>
<evidence type="ECO:0000313" key="1">
    <source>
        <dbReference type="EMBL" id="AKB56014.1"/>
    </source>
</evidence>
<dbReference type="Proteomes" id="UP000033033">
    <property type="component" value="Chromosome"/>
</dbReference>
<proteinExistence type="predicted"/>
<evidence type="ECO:0000313" key="2">
    <source>
        <dbReference type="Proteomes" id="UP000033033"/>
    </source>
</evidence>
<accession>A0A0E3QWU3</accession>
<sequence>MTNKNLVFQYKHILKHDDNHTIDNLSRKQLYFSDPAAFEDSADFNIMIYETMTEEKIIDLIALRRKCDPSKANEILNDYVNNGTVKKEGNMYTYYQKVKKLPRVCCFSKTCNSRKMWEKHADNHQGICLCFQYTEETNARDYNKHIFTQQGVICPLYEVIYVPSFNDPDAIDMSNSYRHTQASERGRTKKIDYIFEEECRIIYSRDVLENDILNYFESDLKGIIFGSRITRKNAELVYKTIQKNYETTIELYKSIETSDRDTVKIEKIPDFGEYIQSLT</sequence>
<dbReference type="Pfam" id="PF11185">
    <property type="entry name" value="DUF2971"/>
    <property type="match status" value="1"/>
</dbReference>
<dbReference type="GeneID" id="24846339"/>
<dbReference type="InterPro" id="IPR021352">
    <property type="entry name" value="DUF2971"/>
</dbReference>
<gene>
    <name evidence="1" type="ORF">MSBRM_3016</name>
</gene>
<dbReference type="EMBL" id="CP009528">
    <property type="protein sequence ID" value="AKB56014.1"/>
    <property type="molecule type" value="Genomic_DNA"/>
</dbReference>